<dbReference type="RefSeq" id="WP_189493671.1">
    <property type="nucleotide sequence ID" value="NZ_BMZG01000010.1"/>
</dbReference>
<dbReference type="EMBL" id="BMZG01000010">
    <property type="protein sequence ID" value="GHA77767.1"/>
    <property type="molecule type" value="Genomic_DNA"/>
</dbReference>
<dbReference type="AlphaFoldDB" id="A0A8J3CIQ0"/>
<keyword evidence="1" id="KW-0812">Transmembrane</keyword>
<name>A0A8J3CIQ0_9BURK</name>
<reference evidence="2" key="2">
    <citation type="submission" date="2020-09" db="EMBL/GenBank/DDBJ databases">
        <authorList>
            <person name="Sun Q."/>
            <person name="Kim S."/>
        </authorList>
    </citation>
    <scope>NUCLEOTIDE SEQUENCE</scope>
    <source>
        <strain evidence="2">KCTC 32501</strain>
    </source>
</reference>
<dbReference type="Proteomes" id="UP000614287">
    <property type="component" value="Unassembled WGS sequence"/>
</dbReference>
<keyword evidence="1" id="KW-0472">Membrane</keyword>
<sequence>MWDQFVTAVGLLGTVFLVVLFGYLKLKKHQAMKELADKKRQQNPS</sequence>
<comment type="caution">
    <text evidence="2">The sequence shown here is derived from an EMBL/GenBank/DDBJ whole genome shotgun (WGS) entry which is preliminary data.</text>
</comment>
<gene>
    <name evidence="2" type="ORF">GCM10009007_18400</name>
</gene>
<keyword evidence="3" id="KW-1185">Reference proteome</keyword>
<proteinExistence type="predicted"/>
<evidence type="ECO:0000256" key="1">
    <source>
        <dbReference type="SAM" id="Phobius"/>
    </source>
</evidence>
<reference evidence="2" key="1">
    <citation type="journal article" date="2014" name="Int. J. Syst. Evol. Microbiol.">
        <title>Complete genome sequence of Corynebacterium casei LMG S-19264T (=DSM 44701T), isolated from a smear-ripened cheese.</title>
        <authorList>
            <consortium name="US DOE Joint Genome Institute (JGI-PGF)"/>
            <person name="Walter F."/>
            <person name="Albersmeier A."/>
            <person name="Kalinowski J."/>
            <person name="Ruckert C."/>
        </authorList>
    </citation>
    <scope>NUCLEOTIDE SEQUENCE</scope>
    <source>
        <strain evidence="2">KCTC 32501</strain>
    </source>
</reference>
<evidence type="ECO:0000313" key="2">
    <source>
        <dbReference type="EMBL" id="GHA77767.1"/>
    </source>
</evidence>
<organism evidence="2 3">
    <name type="scientific">Formosimonas limnophila</name>
    <dbReference type="NCBI Taxonomy" id="1384487"/>
    <lineage>
        <taxon>Bacteria</taxon>
        <taxon>Pseudomonadati</taxon>
        <taxon>Pseudomonadota</taxon>
        <taxon>Betaproteobacteria</taxon>
        <taxon>Burkholderiales</taxon>
        <taxon>Burkholderiaceae</taxon>
        <taxon>Formosimonas</taxon>
    </lineage>
</organism>
<evidence type="ECO:0000313" key="3">
    <source>
        <dbReference type="Proteomes" id="UP000614287"/>
    </source>
</evidence>
<accession>A0A8J3CIQ0</accession>
<protein>
    <submittedName>
        <fullName evidence="2">Uncharacterized protein</fullName>
    </submittedName>
</protein>
<feature type="transmembrane region" description="Helical" evidence="1">
    <location>
        <begin position="6"/>
        <end position="24"/>
    </location>
</feature>
<keyword evidence="1" id="KW-1133">Transmembrane helix</keyword>